<comment type="subcellular location">
    <subcellularLocation>
        <location evidence="2">Peroxisome matrix</location>
    </subcellularLocation>
</comment>
<feature type="binding site" evidence="7">
    <location>
        <begin position="44"/>
        <end position="45"/>
    </location>
    <ligand>
        <name>FAD</name>
        <dbReference type="ChEBI" id="CHEBI:57692"/>
    </ligand>
</feature>
<evidence type="ECO:0000256" key="4">
    <source>
        <dbReference type="ARBA" id="ARBA00022630"/>
    </source>
</evidence>
<keyword evidence="4" id="KW-0285">Flavoprotein</keyword>
<dbReference type="InterPro" id="IPR006076">
    <property type="entry name" value="FAD-dep_OxRdtase"/>
</dbReference>
<comment type="cofactor">
    <cofactor evidence="1 7">
        <name>FAD</name>
        <dbReference type="ChEBI" id="CHEBI:57692"/>
    </cofactor>
</comment>
<dbReference type="Proteomes" id="UP001208570">
    <property type="component" value="Unassembled WGS sequence"/>
</dbReference>
<dbReference type="InterPro" id="IPR006181">
    <property type="entry name" value="D-amino_acid_oxidase_CS"/>
</dbReference>
<reference evidence="9" key="1">
    <citation type="journal article" date="2023" name="Mol. Biol. Evol.">
        <title>Third-Generation Sequencing Reveals the Adaptive Role of the Epigenome in Three Deep-Sea Polychaetes.</title>
        <authorList>
            <person name="Perez M."/>
            <person name="Aroh O."/>
            <person name="Sun Y."/>
            <person name="Lan Y."/>
            <person name="Juniper S.K."/>
            <person name="Young C.R."/>
            <person name="Angers B."/>
            <person name="Qian P.Y."/>
        </authorList>
    </citation>
    <scope>NUCLEOTIDE SEQUENCE</scope>
    <source>
        <strain evidence="9">P08H-3</strain>
    </source>
</reference>
<accession>A0AAD9MZN6</accession>
<dbReference type="EMBL" id="JAODUP010000366">
    <property type="protein sequence ID" value="KAK2151360.1"/>
    <property type="molecule type" value="Genomic_DNA"/>
</dbReference>
<sequence length="333" mass="36893">MQPSRRIAVIGAGVIGLSTAYNILDAVPGVEVTIFYESSSPNTTSDVAAGIWTPHLCLNTPAERLMRWATETWRHLSMLAHSELAVETGTFFASGRFVHRQRVDDPIWKEVVIGYRKLTEEELRTYGDAYKDGYFYTTVVCHSASYLPWLAERIRSKGGRIQRKKVCSFAELADFDVVVNCAGNGARDLCGDASLRSIRGHVIRGKAPWIKHFVIAPDDDLHVLCSPDGIVMGMTYRDDDDPKPKQADRERILRGCARLVPSVVKATELRDWIGFRPVRDAVRLEVEQLSVPGGTLAVVHNYGHASSGVTFHWGCAREAAAMVGQLVGRKGKL</sequence>
<dbReference type="InterPro" id="IPR023209">
    <property type="entry name" value="DAO"/>
</dbReference>
<evidence type="ECO:0000256" key="1">
    <source>
        <dbReference type="ARBA" id="ARBA00001974"/>
    </source>
</evidence>
<dbReference type="SUPFAM" id="SSF54373">
    <property type="entry name" value="FAD-linked reductases, C-terminal domain"/>
    <property type="match status" value="1"/>
</dbReference>
<dbReference type="Gene3D" id="3.40.50.720">
    <property type="entry name" value="NAD(P)-binding Rossmann-like Domain"/>
    <property type="match status" value="1"/>
</dbReference>
<evidence type="ECO:0000256" key="2">
    <source>
        <dbReference type="ARBA" id="ARBA00004253"/>
    </source>
</evidence>
<dbReference type="PIRSF" id="PIRSF000189">
    <property type="entry name" value="D-aa_oxidase"/>
    <property type="match status" value="1"/>
</dbReference>
<name>A0AAD9MZN6_9ANNE</name>
<dbReference type="GO" id="GO:0005782">
    <property type="term" value="C:peroxisomal matrix"/>
    <property type="evidence" value="ECO:0007669"/>
    <property type="project" value="UniProtKB-SubCell"/>
</dbReference>
<dbReference type="PANTHER" id="PTHR11530">
    <property type="entry name" value="D-AMINO ACID OXIDASE"/>
    <property type="match status" value="1"/>
</dbReference>
<evidence type="ECO:0000313" key="10">
    <source>
        <dbReference type="Proteomes" id="UP001208570"/>
    </source>
</evidence>
<keyword evidence="5 7" id="KW-0274">FAD</keyword>
<dbReference type="GO" id="GO:0019478">
    <property type="term" value="P:D-amino acid catabolic process"/>
    <property type="evidence" value="ECO:0007669"/>
    <property type="project" value="TreeGrafter"/>
</dbReference>
<comment type="caution">
    <text evidence="9">The sequence shown here is derived from an EMBL/GenBank/DDBJ whole genome shotgun (WGS) entry which is preliminary data.</text>
</comment>
<evidence type="ECO:0000256" key="5">
    <source>
        <dbReference type="ARBA" id="ARBA00022827"/>
    </source>
</evidence>
<dbReference type="Pfam" id="PF01266">
    <property type="entry name" value="DAO"/>
    <property type="match status" value="1"/>
</dbReference>
<dbReference type="AlphaFoldDB" id="A0AAD9MZN6"/>
<proteinExistence type="inferred from homology"/>
<keyword evidence="10" id="KW-1185">Reference proteome</keyword>
<comment type="similarity">
    <text evidence="3">Belongs to the DAMOX/DASOX family.</text>
</comment>
<dbReference type="GO" id="GO:0071949">
    <property type="term" value="F:FAD binding"/>
    <property type="evidence" value="ECO:0007669"/>
    <property type="project" value="InterPro"/>
</dbReference>
<dbReference type="PROSITE" id="PS00677">
    <property type="entry name" value="DAO"/>
    <property type="match status" value="1"/>
</dbReference>
<evidence type="ECO:0000256" key="6">
    <source>
        <dbReference type="ARBA" id="ARBA00023002"/>
    </source>
</evidence>
<dbReference type="SUPFAM" id="SSF51971">
    <property type="entry name" value="Nucleotide-binding domain"/>
    <property type="match status" value="1"/>
</dbReference>
<gene>
    <name evidence="9" type="ORF">LSH36_366g04045</name>
</gene>
<dbReference type="Gene3D" id="3.30.9.10">
    <property type="entry name" value="D-Amino Acid Oxidase, subunit A, domain 2"/>
    <property type="match status" value="1"/>
</dbReference>
<dbReference type="GO" id="GO:0003884">
    <property type="term" value="F:D-amino-acid oxidase activity"/>
    <property type="evidence" value="ECO:0007669"/>
    <property type="project" value="InterPro"/>
</dbReference>
<feature type="domain" description="FAD dependent oxidoreductase" evidence="8">
    <location>
        <begin position="6"/>
        <end position="322"/>
    </location>
</feature>
<protein>
    <recommendedName>
        <fullName evidence="8">FAD dependent oxidoreductase domain-containing protein</fullName>
    </recommendedName>
</protein>
<organism evidence="9 10">
    <name type="scientific">Paralvinella palmiformis</name>
    <dbReference type="NCBI Taxonomy" id="53620"/>
    <lineage>
        <taxon>Eukaryota</taxon>
        <taxon>Metazoa</taxon>
        <taxon>Spiralia</taxon>
        <taxon>Lophotrochozoa</taxon>
        <taxon>Annelida</taxon>
        <taxon>Polychaeta</taxon>
        <taxon>Sedentaria</taxon>
        <taxon>Canalipalpata</taxon>
        <taxon>Terebellida</taxon>
        <taxon>Terebelliformia</taxon>
        <taxon>Alvinellidae</taxon>
        <taxon>Paralvinella</taxon>
    </lineage>
</organism>
<feature type="binding site" evidence="7">
    <location>
        <position position="276"/>
    </location>
    <ligand>
        <name>D-dopa</name>
        <dbReference type="ChEBI" id="CHEBI:149689"/>
    </ligand>
</feature>
<feature type="binding site" evidence="7">
    <location>
        <position position="166"/>
    </location>
    <ligand>
        <name>FAD</name>
        <dbReference type="ChEBI" id="CHEBI:57692"/>
    </ligand>
</feature>
<evidence type="ECO:0000259" key="8">
    <source>
        <dbReference type="Pfam" id="PF01266"/>
    </source>
</evidence>
<evidence type="ECO:0000256" key="7">
    <source>
        <dbReference type="PIRSR" id="PIRSR000189-1"/>
    </source>
</evidence>
<dbReference type="PANTHER" id="PTHR11530:SF11">
    <property type="entry name" value="D-ASPARTATE OXIDASE"/>
    <property type="match status" value="1"/>
</dbReference>
<evidence type="ECO:0000313" key="9">
    <source>
        <dbReference type="EMBL" id="KAK2151360.1"/>
    </source>
</evidence>
<keyword evidence="6" id="KW-0560">Oxidoreductase</keyword>
<evidence type="ECO:0000256" key="3">
    <source>
        <dbReference type="ARBA" id="ARBA00006730"/>
    </source>
</evidence>